<evidence type="ECO:0000313" key="2">
    <source>
        <dbReference type="EMBL" id="ORC82651.1"/>
    </source>
</evidence>
<comment type="caution">
    <text evidence="2">The sequence shown here is derived from an EMBL/GenBank/DDBJ whole genome shotgun (WGS) entry which is preliminary data.</text>
</comment>
<dbReference type="VEuPathDB" id="TriTrypDB:TM35_000861040"/>
<evidence type="ECO:0000313" key="3">
    <source>
        <dbReference type="Proteomes" id="UP000192257"/>
    </source>
</evidence>
<accession>A0A1X0NFA0</accession>
<gene>
    <name evidence="2" type="ORF">TM35_000861040</name>
</gene>
<feature type="compositionally biased region" description="Polar residues" evidence="1">
    <location>
        <begin position="166"/>
        <end position="199"/>
    </location>
</feature>
<dbReference type="RefSeq" id="XP_028877264.1">
    <property type="nucleotide sequence ID" value="XM_029031443.1"/>
</dbReference>
<dbReference type="AlphaFoldDB" id="A0A1X0NFA0"/>
<dbReference type="EMBL" id="NBCO01000086">
    <property type="protein sequence ID" value="ORC82651.1"/>
    <property type="molecule type" value="Genomic_DNA"/>
</dbReference>
<sequence length="323" mass="34384">GSRVSACGKYADLCRQRTARTTVTRTTATTTATTGQPKAVMAYVGSRDFNYYEWWNNTEKKLQKECRENDTRVIEGINCTKWLKSPQEEQVTNPRQSSGDHAMGENAVIGDGVQEVGLNHPAGEKPNTVIEGQGHQQREEDTLEEVKARGSTKHEVELKGPVSAGLPTTSVASTPNQTQATHTLPQSDQGASSHQNDNTVIGGDQPIQQSSPAVNVTAAPDSQENSSTNETTDTSASGTGMGVSTKTETEENTSTSSPRPENATTEAPTTTPSPVPVPNAEISSTIASNMQNKANVDSSVSPVWMRTAAPLLIVAVLVSITVY</sequence>
<proteinExistence type="predicted"/>
<feature type="region of interest" description="Disordered" evidence="1">
    <location>
        <begin position="86"/>
        <end position="105"/>
    </location>
</feature>
<evidence type="ECO:0000256" key="1">
    <source>
        <dbReference type="SAM" id="MobiDB-lite"/>
    </source>
</evidence>
<feature type="compositionally biased region" description="Low complexity" evidence="1">
    <location>
        <begin position="221"/>
        <end position="235"/>
    </location>
</feature>
<dbReference type="Proteomes" id="UP000192257">
    <property type="component" value="Unassembled WGS sequence"/>
</dbReference>
<feature type="compositionally biased region" description="Polar residues" evidence="1">
    <location>
        <begin position="88"/>
        <end position="99"/>
    </location>
</feature>
<protein>
    <submittedName>
        <fullName evidence="2">Uncharacterized protein</fullName>
    </submittedName>
</protein>
<keyword evidence="3" id="KW-1185">Reference proteome</keyword>
<organism evidence="2 3">
    <name type="scientific">Trypanosoma theileri</name>
    <dbReference type="NCBI Taxonomy" id="67003"/>
    <lineage>
        <taxon>Eukaryota</taxon>
        <taxon>Discoba</taxon>
        <taxon>Euglenozoa</taxon>
        <taxon>Kinetoplastea</taxon>
        <taxon>Metakinetoplastina</taxon>
        <taxon>Trypanosomatida</taxon>
        <taxon>Trypanosomatidae</taxon>
        <taxon>Trypanosoma</taxon>
    </lineage>
</organism>
<reference evidence="2 3" key="1">
    <citation type="submission" date="2017-03" db="EMBL/GenBank/DDBJ databases">
        <title>An alternative strategy for trypanosome survival in the mammalian bloodstream revealed through genome and transcriptome analysis of the ubiquitous bovine parasite Trypanosoma (Megatrypanum) theileri.</title>
        <authorList>
            <person name="Kelly S."/>
            <person name="Ivens A."/>
            <person name="Mott A."/>
            <person name="O'Neill E."/>
            <person name="Emms D."/>
            <person name="Macleod O."/>
            <person name="Voorheis P."/>
            <person name="Matthews J."/>
            <person name="Matthews K."/>
            <person name="Carrington M."/>
        </authorList>
    </citation>
    <scope>NUCLEOTIDE SEQUENCE [LARGE SCALE GENOMIC DNA]</scope>
    <source>
        <strain evidence="2">Edinburgh</strain>
    </source>
</reference>
<feature type="compositionally biased region" description="Basic and acidic residues" evidence="1">
    <location>
        <begin position="136"/>
        <end position="158"/>
    </location>
</feature>
<feature type="compositionally biased region" description="Low complexity" evidence="1">
    <location>
        <begin position="252"/>
        <end position="270"/>
    </location>
</feature>
<feature type="non-terminal residue" evidence="2">
    <location>
        <position position="1"/>
    </location>
</feature>
<feature type="region of interest" description="Disordered" evidence="1">
    <location>
        <begin position="116"/>
        <end position="280"/>
    </location>
</feature>
<name>A0A1X0NFA0_9TRYP</name>
<dbReference type="GeneID" id="39991223"/>